<gene>
    <name evidence="7" type="ORF">KEM10_13690</name>
</gene>
<dbReference type="SUPFAM" id="SSF52540">
    <property type="entry name" value="P-loop containing nucleoside triphosphate hydrolases"/>
    <property type="match status" value="1"/>
</dbReference>
<comment type="caution">
    <text evidence="7">The sequence shown here is derived from an EMBL/GenBank/DDBJ whole genome shotgun (WGS) entry which is preliminary data.</text>
</comment>
<dbReference type="InterPro" id="IPR019591">
    <property type="entry name" value="Mrp/NBP35_ATP-bd"/>
</dbReference>
<dbReference type="InterPro" id="IPR000808">
    <property type="entry name" value="Mrp-like_CS"/>
</dbReference>
<evidence type="ECO:0000256" key="1">
    <source>
        <dbReference type="ARBA" id="ARBA00022723"/>
    </source>
</evidence>
<evidence type="ECO:0000256" key="5">
    <source>
        <dbReference type="ARBA" id="ARBA00023014"/>
    </source>
</evidence>
<evidence type="ECO:0000256" key="6">
    <source>
        <dbReference type="HAMAP-Rule" id="MF_02040"/>
    </source>
</evidence>
<evidence type="ECO:0000256" key="2">
    <source>
        <dbReference type="ARBA" id="ARBA00022741"/>
    </source>
</evidence>
<dbReference type="InterPro" id="IPR027417">
    <property type="entry name" value="P-loop_NTPase"/>
</dbReference>
<evidence type="ECO:0000313" key="7">
    <source>
        <dbReference type="EMBL" id="MBS2099341.1"/>
    </source>
</evidence>
<proteinExistence type="inferred from homology"/>
<organism evidence="7 8">
    <name type="scientific">Carboxylicivirga linearis</name>
    <dbReference type="NCBI Taxonomy" id="1628157"/>
    <lineage>
        <taxon>Bacteria</taxon>
        <taxon>Pseudomonadati</taxon>
        <taxon>Bacteroidota</taxon>
        <taxon>Bacteroidia</taxon>
        <taxon>Marinilabiliales</taxon>
        <taxon>Marinilabiliaceae</taxon>
        <taxon>Carboxylicivirga</taxon>
    </lineage>
</organism>
<dbReference type="GO" id="GO:0005524">
    <property type="term" value="F:ATP binding"/>
    <property type="evidence" value="ECO:0007669"/>
    <property type="project" value="UniProtKB-KW"/>
</dbReference>
<keyword evidence="5 6" id="KW-0411">Iron-sulfur</keyword>
<comment type="similarity">
    <text evidence="6">Belongs to the Mrp/NBP35 ATP-binding proteins family.</text>
</comment>
<keyword evidence="3 6" id="KW-0067">ATP-binding</keyword>
<dbReference type="InterPro" id="IPR033756">
    <property type="entry name" value="YlxH/NBP35"/>
</dbReference>
<dbReference type="InterPro" id="IPR044304">
    <property type="entry name" value="NUBPL-like"/>
</dbReference>
<dbReference type="PANTHER" id="PTHR42961:SF2">
    <property type="entry name" value="IRON-SULFUR PROTEIN NUBPL"/>
    <property type="match status" value="1"/>
</dbReference>
<evidence type="ECO:0000313" key="8">
    <source>
        <dbReference type="Proteomes" id="UP000708576"/>
    </source>
</evidence>
<evidence type="ECO:0000256" key="4">
    <source>
        <dbReference type="ARBA" id="ARBA00023004"/>
    </source>
</evidence>
<dbReference type="Proteomes" id="UP000708576">
    <property type="component" value="Unassembled WGS sequence"/>
</dbReference>
<name>A0ABS5JYF8_9BACT</name>
<reference evidence="7 8" key="1">
    <citation type="journal article" date="2015" name="Int. J. Syst. Evol. Microbiol.">
        <title>Carboxylicivirga linearis sp. nov., isolated from a sea cucumber culture pond.</title>
        <authorList>
            <person name="Wang F.Q."/>
            <person name="Zhou Y.X."/>
            <person name="Lin X.Z."/>
            <person name="Chen G.J."/>
            <person name="Du Z.J."/>
        </authorList>
    </citation>
    <scope>NUCLEOTIDE SEQUENCE [LARGE SCALE GENOMIC DNA]</scope>
    <source>
        <strain evidence="7 8">FB218</strain>
    </source>
</reference>
<dbReference type="HAMAP" id="MF_02040">
    <property type="entry name" value="Mrp_NBP35"/>
    <property type="match status" value="1"/>
</dbReference>
<protein>
    <recommendedName>
        <fullName evidence="6">Iron-sulfur cluster carrier protein</fullName>
    </recommendedName>
</protein>
<comment type="subunit">
    <text evidence="6">Homodimer.</text>
</comment>
<dbReference type="Pfam" id="PF10609">
    <property type="entry name" value="ParA"/>
    <property type="match status" value="1"/>
</dbReference>
<keyword evidence="2 6" id="KW-0547">Nucleotide-binding</keyword>
<dbReference type="PROSITE" id="PS01215">
    <property type="entry name" value="MRP"/>
    <property type="match status" value="1"/>
</dbReference>
<dbReference type="Gene3D" id="3.40.50.300">
    <property type="entry name" value="P-loop containing nucleotide triphosphate hydrolases"/>
    <property type="match status" value="1"/>
</dbReference>
<dbReference type="CDD" id="cd02037">
    <property type="entry name" value="Mrp_NBP35"/>
    <property type="match status" value="1"/>
</dbReference>
<comment type="function">
    <text evidence="6">Binds and transfers iron-sulfur (Fe-S) clusters to target apoproteins. Can hydrolyze ATP.</text>
</comment>
<dbReference type="PANTHER" id="PTHR42961">
    <property type="entry name" value="IRON-SULFUR PROTEIN NUBPL"/>
    <property type="match status" value="1"/>
</dbReference>
<dbReference type="RefSeq" id="WP_212216585.1">
    <property type="nucleotide sequence ID" value="NZ_JAGUCO010000010.1"/>
</dbReference>
<feature type="binding site" evidence="6">
    <location>
        <begin position="29"/>
        <end position="36"/>
    </location>
    <ligand>
        <name>ATP</name>
        <dbReference type="ChEBI" id="CHEBI:30616"/>
    </ligand>
</feature>
<keyword evidence="6" id="KW-0378">Hydrolase</keyword>
<dbReference type="EMBL" id="JAGUCO010000010">
    <property type="protein sequence ID" value="MBS2099341.1"/>
    <property type="molecule type" value="Genomic_DNA"/>
</dbReference>
<keyword evidence="1 6" id="KW-0479">Metal-binding</keyword>
<keyword evidence="8" id="KW-1185">Reference proteome</keyword>
<sequence>MSDYKMVTPLEKQPELLSSVKNVILVASGKGGVGKSTMAANLAISLAREGYRTGLLDADVYGPSVPILFDIKNQRPVAEKENEKARIIPIEKYGVKIMSIGLLTKEEDAMIWRGPMASKTLKQVIEDTKWGELDFLLIDMPPGTGDIAITMAQDIKKAKALIVITPQQLAVADGRKAGYMFSNPHVQTPVLGIIENMAWFTPANHPDERYFIFGKGGGQQLADELNAPLIGQIPLVMEIEETSDSGKNIFLTDTPSVHKAFQELTNNILKKVN</sequence>
<evidence type="ECO:0000256" key="3">
    <source>
        <dbReference type="ARBA" id="ARBA00022840"/>
    </source>
</evidence>
<accession>A0ABS5JYF8</accession>
<keyword evidence="4 6" id="KW-0408">Iron</keyword>